<dbReference type="PANTHER" id="PTHR11439:SF463">
    <property type="entry name" value="REVERSE TRANSCRIPTASE TY1_COPIA-TYPE DOMAIN-CONTAINING PROTEIN"/>
    <property type="match status" value="1"/>
</dbReference>
<evidence type="ECO:0000313" key="3">
    <source>
        <dbReference type="EMBL" id="VFT93390.1"/>
    </source>
</evidence>
<reference evidence="2" key="2">
    <citation type="submission" date="2019-06" db="EMBL/GenBank/DDBJ databases">
        <title>Genomics analysis of Aphanomyces spp. identifies a new class of oomycete effector associated with host adaptation.</title>
        <authorList>
            <person name="Gaulin E."/>
        </authorList>
    </citation>
    <scope>NUCLEOTIDE SEQUENCE</scope>
    <source>
        <strain evidence="2">CBS 578.67</strain>
    </source>
</reference>
<reference evidence="3 4" key="1">
    <citation type="submission" date="2019-03" db="EMBL/GenBank/DDBJ databases">
        <authorList>
            <person name="Gaulin E."/>
            <person name="Dumas B."/>
        </authorList>
    </citation>
    <scope>NUCLEOTIDE SEQUENCE [LARGE SCALE GENOMIC DNA]</scope>
    <source>
        <strain evidence="3">CBS 568.67</strain>
    </source>
</reference>
<dbReference type="Proteomes" id="UP000332933">
    <property type="component" value="Unassembled WGS sequence"/>
</dbReference>
<evidence type="ECO:0000313" key="2">
    <source>
        <dbReference type="EMBL" id="KAF0692297.1"/>
    </source>
</evidence>
<dbReference type="InterPro" id="IPR043502">
    <property type="entry name" value="DNA/RNA_pol_sf"/>
</dbReference>
<feature type="domain" description="Reverse transcriptase Ty1/copia-type" evidence="1">
    <location>
        <begin position="36"/>
        <end position="257"/>
    </location>
</feature>
<dbReference type="EMBL" id="CAADRA010005926">
    <property type="protein sequence ID" value="VFT93390.1"/>
    <property type="molecule type" value="Genomic_DNA"/>
</dbReference>
<organism evidence="3 4">
    <name type="scientific">Aphanomyces stellatus</name>
    <dbReference type="NCBI Taxonomy" id="120398"/>
    <lineage>
        <taxon>Eukaryota</taxon>
        <taxon>Sar</taxon>
        <taxon>Stramenopiles</taxon>
        <taxon>Oomycota</taxon>
        <taxon>Saprolegniomycetes</taxon>
        <taxon>Saprolegniales</taxon>
        <taxon>Verrucalvaceae</taxon>
        <taxon>Aphanomyces</taxon>
    </lineage>
</organism>
<gene>
    <name evidence="3" type="primary">Aste57867_16619</name>
    <name evidence="2" type="ORF">As57867_016562</name>
    <name evidence="3" type="ORF">ASTE57867_16619</name>
</gene>
<protein>
    <submittedName>
        <fullName evidence="3">Aste57867_16619 protein</fullName>
    </submittedName>
</protein>
<dbReference type="InterPro" id="IPR013103">
    <property type="entry name" value="RVT_2"/>
</dbReference>
<keyword evidence="4" id="KW-1185">Reference proteome</keyword>
<dbReference type="OrthoDB" id="158631at2759"/>
<dbReference type="CDD" id="cd09272">
    <property type="entry name" value="RNase_HI_RT_Ty1"/>
    <property type="match status" value="1"/>
</dbReference>
<proteinExistence type="predicted"/>
<dbReference type="AlphaFoldDB" id="A0A485L5W7"/>
<name>A0A485L5W7_9STRA</name>
<evidence type="ECO:0000313" key="4">
    <source>
        <dbReference type="Proteomes" id="UP000332933"/>
    </source>
</evidence>
<dbReference type="SUPFAM" id="SSF56672">
    <property type="entry name" value="DNA/RNA polymerases"/>
    <property type="match status" value="1"/>
</dbReference>
<dbReference type="PANTHER" id="PTHR11439">
    <property type="entry name" value="GAG-POL-RELATED RETROTRANSPOSON"/>
    <property type="match status" value="1"/>
</dbReference>
<sequence length="496" mass="56410">MASPDPTNWRDAMSRPDKDKWLAAAHDEFKSLLDNGTYELVNRARTRGMKILPCHWVFRLKPDGTYKARLVVKGFMQQYGIYYTEIYAPVVRLETALLNGTIDCLIYMEQPPGSLVDPESRRNFVCKLRKSLYGLKQAPHLWYHTFVEFMLSQGFIRLHKDRRVFVKTSPDGFIIVSLYVDDLLILAPNLALIESTKASLSKRFKMKDLGDVRDILGWQVQRDRTNRTVFLHQTRSCEAILDQFSMSKCAPVKTPFESSNSPLSAAMCASTPEEVAAMANHPYRSAIGSFMYLAMGTRPDLAYPLQQLSQFLENPGPKHRSAAKHVFRYLRGSSTHGILLGGPTALSRPFLSTQITQLLFFGCLISWLAKKQNFVTLSTTEAEFVALALCIQECLYMRQLASELQQTSDRPIPVHEDNQSTIKIAETAEHYGHSKHIDVRYMFVRDLIEAQEFGLKYCPTKQQLADFFTKAHPLMRHFAKPSALLSTSTHHRDGAS</sequence>
<evidence type="ECO:0000259" key="1">
    <source>
        <dbReference type="Pfam" id="PF07727"/>
    </source>
</evidence>
<dbReference type="Pfam" id="PF07727">
    <property type="entry name" value="RVT_2"/>
    <property type="match status" value="1"/>
</dbReference>
<accession>A0A485L5W7</accession>
<dbReference type="EMBL" id="VJMH01005905">
    <property type="protein sequence ID" value="KAF0692297.1"/>
    <property type="molecule type" value="Genomic_DNA"/>
</dbReference>